<protein>
    <submittedName>
        <fullName evidence="1">Uncharacterized protein</fullName>
    </submittedName>
</protein>
<dbReference type="AlphaFoldDB" id="A0A6C0IYH8"/>
<sequence>MENYYSKIYDPKNNTSYHINSEYGKNILNNYLRGGSSRESIQSSESMESRESGESIQSRESKELKAYAISSVEFFEIDSYINYKNTLYSNLTRLSKIFIDTEINNDIKRIKSIQHSILFNPIINQFIEQKNPQLLNTILSIDLEKTIISELSTDKRPFINYYLQLFYVSILPNFYKNNINLRKYIANLNNEIFKTMADINHPNLVIIQFNMSFQELYSQYLTYQHTNIFQNSITYDLPKKIEVYGGYKNQSGGDATNFERIKKILETVAEPKHDFGGERSLVATKFPTKYDGKLTGEDLLDGDIDFIDNILNNDTIKDKFWTSAFLKLFLPKIKNSLHSSNMEPKMFQSLFNVTELNLDDIDPEYRQKFKFYAFKPQEDTFLEAVINGNNKIVQHKIDDNFLEVFHLYLRADKIKQFVFDTSSGMQNCSKITDYITDEELGDEKIDKITPLVSLWDPGSSSVEEYEKSSRQSGMSTTYMTSAIADLNDTPDTWIPKRDSISAKFSIEASEDKNRILKDRESIKLIIDKKSSNLKTGLSVLEISIILKDIINSSGAVTLIHKDKATNSNLSDEAIIRVNKIIDGLNTIRITESNKKMIIKLLLDMKKTGDWGLVKWVREINNTPDDNKTMLISGDKLCALFSILNSNPTFFGGSRNLTDNIYDDSDSSHPIVLGYYQGKSVDITPNYIDVRLSYIRKQLEGFFNPADSTLKSFVDIDSNFAITYPNLYKELNDKTFNDLIPKEYYFGKAASNASRKSEIEDKPMKLIFNDNNNDGLFQKLYNQLLVESKKDTVTNTDLINKQLEQLYVLTDLFKSLETFLKKNLDDLKTITTNINSGLLTHIETTIFKSTLGRVNLDPEYTIDELIKVSGTHKKSRRLLSKIETWTKSFKWGKLRSAAEIIEPLDNADCTFGSSFDGQLPKLKQNLNQLSKKIIGLSEIDYIYNTLPNIYSNIIRTISKLKHIPRGRGLNEGGDLDILKSFLHQITVTHFSENSEAYEFNDDKINELMTGDGVKFTRSQQSSIGAVSSKINDMSYFLKCLLLRVSESDADGTSIKNLLLRFESIEDIMNKEA</sequence>
<proteinExistence type="predicted"/>
<organism evidence="1">
    <name type="scientific">viral metagenome</name>
    <dbReference type="NCBI Taxonomy" id="1070528"/>
    <lineage>
        <taxon>unclassified sequences</taxon>
        <taxon>metagenomes</taxon>
        <taxon>organismal metagenomes</taxon>
    </lineage>
</organism>
<dbReference type="EMBL" id="MN740278">
    <property type="protein sequence ID" value="QHT97505.1"/>
    <property type="molecule type" value="Genomic_DNA"/>
</dbReference>
<reference evidence="1" key="1">
    <citation type="journal article" date="2020" name="Nature">
        <title>Giant virus diversity and host interactions through global metagenomics.</title>
        <authorList>
            <person name="Schulz F."/>
            <person name="Roux S."/>
            <person name="Paez-Espino D."/>
            <person name="Jungbluth S."/>
            <person name="Walsh D.A."/>
            <person name="Denef V.J."/>
            <person name="McMahon K.D."/>
            <person name="Konstantinidis K.T."/>
            <person name="Eloe-Fadrosh E.A."/>
            <person name="Kyrpides N.C."/>
            <person name="Woyke T."/>
        </authorList>
    </citation>
    <scope>NUCLEOTIDE SEQUENCE</scope>
    <source>
        <strain evidence="1">GVMAG-M-3300025138-11</strain>
    </source>
</reference>
<name>A0A6C0IYH8_9ZZZZ</name>
<evidence type="ECO:0000313" key="1">
    <source>
        <dbReference type="EMBL" id="QHT97505.1"/>
    </source>
</evidence>
<accession>A0A6C0IYH8</accession>